<gene>
    <name evidence="2" type="ORF">PCOR1329_LOCUS1795</name>
</gene>
<evidence type="ECO:0000256" key="1">
    <source>
        <dbReference type="SAM" id="MobiDB-lite"/>
    </source>
</evidence>
<proteinExistence type="predicted"/>
<feature type="compositionally biased region" description="Basic and acidic residues" evidence="1">
    <location>
        <begin position="15"/>
        <end position="24"/>
    </location>
</feature>
<feature type="non-terminal residue" evidence="2">
    <location>
        <position position="767"/>
    </location>
</feature>
<name>A0ABN9PJW2_9DINO</name>
<reference evidence="2" key="1">
    <citation type="submission" date="2023-10" db="EMBL/GenBank/DDBJ databases">
        <authorList>
            <person name="Chen Y."/>
            <person name="Shah S."/>
            <person name="Dougan E. K."/>
            <person name="Thang M."/>
            <person name="Chan C."/>
        </authorList>
    </citation>
    <scope>NUCLEOTIDE SEQUENCE [LARGE SCALE GENOMIC DNA]</scope>
</reference>
<organism evidence="2 3">
    <name type="scientific">Prorocentrum cordatum</name>
    <dbReference type="NCBI Taxonomy" id="2364126"/>
    <lineage>
        <taxon>Eukaryota</taxon>
        <taxon>Sar</taxon>
        <taxon>Alveolata</taxon>
        <taxon>Dinophyceae</taxon>
        <taxon>Prorocentrales</taxon>
        <taxon>Prorocentraceae</taxon>
        <taxon>Prorocentrum</taxon>
    </lineage>
</organism>
<keyword evidence="3" id="KW-1185">Reference proteome</keyword>
<feature type="region of interest" description="Disordered" evidence="1">
    <location>
        <begin position="1"/>
        <end position="24"/>
    </location>
</feature>
<protein>
    <submittedName>
        <fullName evidence="2">Uncharacterized protein</fullName>
    </submittedName>
</protein>
<dbReference type="Proteomes" id="UP001189429">
    <property type="component" value="Unassembled WGS sequence"/>
</dbReference>
<dbReference type="EMBL" id="CAUYUJ010000445">
    <property type="protein sequence ID" value="CAK0790537.1"/>
    <property type="molecule type" value="Genomic_DNA"/>
</dbReference>
<comment type="caution">
    <text evidence="2">The sequence shown here is derived from an EMBL/GenBank/DDBJ whole genome shotgun (WGS) entry which is preliminary data.</text>
</comment>
<evidence type="ECO:0000313" key="3">
    <source>
        <dbReference type="Proteomes" id="UP001189429"/>
    </source>
</evidence>
<evidence type="ECO:0000313" key="2">
    <source>
        <dbReference type="EMBL" id="CAK0790537.1"/>
    </source>
</evidence>
<sequence>MPTVPGQQPMAGRSQADDSKTAEERNKCALADKVGVHGYWNAIEYCYERYKKEGRPDPRLDLNALPPKGPRPEYVAAVKSIGKALAYVIKPEAATAFARPIPTKTWTGKIGADMYEGERMFNDVEYLVSSDSTIAFLNAKGSPELNAALKQQLEGRSSGERVHAKNGGSLGAFRANLRSMSWEAPLGRSKTRCRVMIWNGNELCVYHDGVHGRVKGARREDTRSDYDEVERDALSMIDDVVDEQAYVANATGDVLVMLALGENYTYAVDFAKYIINAAKVCYELCCPMFDVADRAQGPMMSHVMSTSGRHVRCQVGELLPFGDIEAPQYMPPESANINSKDFLSWLVEHHDDRQAWADRRYTTVPYDDGVDIYGMELEAGSPMEALPFNHNMKNVIGAVEKGTTLLFTAKSRRPAQFYEADDWYDGLKGRVAAREWVLARMRLARSPRSTAQCCQRTAIEYLVTWRLHTSSFANLSCSALFDWGKARLVEHGYCAMLEIPFLWPDGVHDYVRRGEWETLPHVTDVRKLYALLNTGLFLPFRERWGWRVKTEQEAKVKRLAEGVYAFGETDMIYEFHQRYSHGAELWSDGNLVIMDFKVTAPLAVTGGSRPIDAETKGKKQCVCDRPELIVRKSLRLYFMTSSQANQRQLWVFHPQHSRHYEMDYKALVGPSPAPEEDVAQWQIDNAITDQMLMQQPRTDLERATVRRQVRSLFQSTRQKDNVAEFDQLRRIHLRFLEFGDWMHRELYSDLLITEHFDAPILVAHGLQ</sequence>
<accession>A0ABN9PJW2</accession>